<feature type="transmembrane region" description="Helical" evidence="6">
    <location>
        <begin position="249"/>
        <end position="272"/>
    </location>
</feature>
<sequence>MRKVFGYWFGVLRSTVNYWLDSDAFIHAAALAFFTVFSVAPVVIIVVSIVGAVLGEDAARGQIAAQLEQAIGSEAAEAVQTAVASSRIEASGLLPTLVGIGAMLFGATTVFAQMQRSLNAIWGVMAKPSRSSVFLLVKARLLSLMVVLAIGFVLLVSLLLSVILNSIIAFASDWLPVPAPLLAGVETVVSLTVVTLLFGTIFRVLPDVILRWKDVALGAFVTAALFTFGRSLIALYLAKTAPASTYGAAGSLVLLLLWVNYSSLILLFGAAFTRAHRESRGLPIRPRHSAVLVHTEVVEEKVSDLEGRPPPAPSSPT</sequence>
<evidence type="ECO:0000313" key="8">
    <source>
        <dbReference type="Proteomes" id="UP000633943"/>
    </source>
</evidence>
<dbReference type="EMBL" id="WTVP01000078">
    <property type="protein sequence ID" value="NMG17451.1"/>
    <property type="molecule type" value="Genomic_DNA"/>
</dbReference>
<dbReference type="PIRSF" id="PIRSF035875">
    <property type="entry name" value="RNase_BN"/>
    <property type="match status" value="1"/>
</dbReference>
<evidence type="ECO:0000256" key="4">
    <source>
        <dbReference type="ARBA" id="ARBA00022989"/>
    </source>
</evidence>
<evidence type="ECO:0000256" key="2">
    <source>
        <dbReference type="ARBA" id="ARBA00022475"/>
    </source>
</evidence>
<feature type="transmembrane region" description="Helical" evidence="6">
    <location>
        <begin position="93"/>
        <end position="114"/>
    </location>
</feature>
<proteinExistence type="predicted"/>
<name>A0ABX1NZL2_9RHOO</name>
<keyword evidence="5 6" id="KW-0472">Membrane</keyword>
<dbReference type="RefSeq" id="WP_169203966.1">
    <property type="nucleotide sequence ID" value="NZ_CP059467.1"/>
</dbReference>
<feature type="transmembrane region" description="Helical" evidence="6">
    <location>
        <begin position="24"/>
        <end position="54"/>
    </location>
</feature>
<dbReference type="Pfam" id="PF03631">
    <property type="entry name" value="Virul_fac_BrkB"/>
    <property type="match status" value="1"/>
</dbReference>
<dbReference type="PANTHER" id="PTHR30213:SF1">
    <property type="entry name" value="INNER MEMBRANE PROTEIN YHJD"/>
    <property type="match status" value="1"/>
</dbReference>
<evidence type="ECO:0000256" key="3">
    <source>
        <dbReference type="ARBA" id="ARBA00022692"/>
    </source>
</evidence>
<evidence type="ECO:0000256" key="1">
    <source>
        <dbReference type="ARBA" id="ARBA00004651"/>
    </source>
</evidence>
<feature type="transmembrane region" description="Helical" evidence="6">
    <location>
        <begin position="144"/>
        <end position="169"/>
    </location>
</feature>
<evidence type="ECO:0000256" key="5">
    <source>
        <dbReference type="ARBA" id="ARBA00023136"/>
    </source>
</evidence>
<keyword evidence="3 6" id="KW-0812">Transmembrane</keyword>
<feature type="transmembrane region" description="Helical" evidence="6">
    <location>
        <begin position="217"/>
        <end position="237"/>
    </location>
</feature>
<accession>A0ABX1NZL2</accession>
<organism evidence="7 8">
    <name type="scientific">Aromatoleum bremense</name>
    <dbReference type="NCBI Taxonomy" id="76115"/>
    <lineage>
        <taxon>Bacteria</taxon>
        <taxon>Pseudomonadati</taxon>
        <taxon>Pseudomonadota</taxon>
        <taxon>Betaproteobacteria</taxon>
        <taxon>Rhodocyclales</taxon>
        <taxon>Rhodocyclaceae</taxon>
        <taxon>Aromatoleum</taxon>
    </lineage>
</organism>
<gene>
    <name evidence="7" type="ORF">GPA24_18295</name>
</gene>
<dbReference type="NCBIfam" id="TIGR00765">
    <property type="entry name" value="yihY_not_rbn"/>
    <property type="match status" value="1"/>
</dbReference>
<comment type="subcellular location">
    <subcellularLocation>
        <location evidence="1">Cell membrane</location>
        <topology evidence="1">Multi-pass membrane protein</topology>
    </subcellularLocation>
</comment>
<feature type="transmembrane region" description="Helical" evidence="6">
    <location>
        <begin position="181"/>
        <end position="205"/>
    </location>
</feature>
<reference evidence="7 8" key="1">
    <citation type="submission" date="2019-12" db="EMBL/GenBank/DDBJ databases">
        <title>Comparative genomics gives insights into the taxonomy of the Azoarcus-Aromatoleum group and reveals separate origins of nif in the plant-associated Azoarcus and non-plant-associated Aromatoleum sub-groups.</title>
        <authorList>
            <person name="Lafos M."/>
            <person name="Maluk M."/>
            <person name="Batista M."/>
            <person name="Junghare M."/>
            <person name="Carmona M."/>
            <person name="Faoro H."/>
            <person name="Cruz L.M."/>
            <person name="Battistoni F."/>
            <person name="De Souza E."/>
            <person name="Pedrosa F."/>
            <person name="Chen W.-M."/>
            <person name="Poole P.S."/>
            <person name="Dixon R.A."/>
            <person name="James E.K."/>
        </authorList>
    </citation>
    <scope>NUCLEOTIDE SEQUENCE [LARGE SCALE GENOMIC DNA]</scope>
    <source>
        <strain evidence="7 8">PbN1</strain>
    </source>
</reference>
<dbReference type="PANTHER" id="PTHR30213">
    <property type="entry name" value="INNER MEMBRANE PROTEIN YHJD"/>
    <property type="match status" value="1"/>
</dbReference>
<evidence type="ECO:0000313" key="7">
    <source>
        <dbReference type="EMBL" id="NMG17451.1"/>
    </source>
</evidence>
<dbReference type="Proteomes" id="UP000633943">
    <property type="component" value="Unassembled WGS sequence"/>
</dbReference>
<keyword evidence="2" id="KW-1003">Cell membrane</keyword>
<protein>
    <submittedName>
        <fullName evidence="7">YihY family inner membrane protein</fullName>
    </submittedName>
</protein>
<comment type="caution">
    <text evidence="7">The sequence shown here is derived from an EMBL/GenBank/DDBJ whole genome shotgun (WGS) entry which is preliminary data.</text>
</comment>
<keyword evidence="4 6" id="KW-1133">Transmembrane helix</keyword>
<keyword evidence="8" id="KW-1185">Reference proteome</keyword>
<evidence type="ECO:0000256" key="6">
    <source>
        <dbReference type="SAM" id="Phobius"/>
    </source>
</evidence>
<dbReference type="InterPro" id="IPR017039">
    <property type="entry name" value="Virul_fac_BrkB"/>
</dbReference>